<comment type="similarity">
    <text evidence="1">Belongs to the IST1 family.</text>
</comment>
<evidence type="ECO:0000256" key="5">
    <source>
        <dbReference type="ARBA" id="ARBA00046920"/>
    </source>
</evidence>
<dbReference type="STRING" id="6216.A0A0R3SV54"/>
<dbReference type="InterPro" id="IPR042277">
    <property type="entry name" value="IST1-like"/>
</dbReference>
<feature type="compositionally biased region" description="Pro residues" evidence="6">
    <location>
        <begin position="243"/>
        <end position="255"/>
    </location>
</feature>
<protein>
    <recommendedName>
        <fullName evidence="2">IST1 homolog</fullName>
    </recommendedName>
    <alternativeName>
        <fullName evidence="3">Charged multivesicular body protein 8</fullName>
    </alternativeName>
</protein>
<evidence type="ECO:0000256" key="1">
    <source>
        <dbReference type="ARBA" id="ARBA00005536"/>
    </source>
</evidence>
<proteinExistence type="inferred from homology"/>
<evidence type="ECO:0000313" key="7">
    <source>
        <dbReference type="WBParaSite" id="HDID_0000943001-mRNA-1"/>
    </source>
</evidence>
<reference evidence="7" key="1">
    <citation type="submission" date="2017-02" db="UniProtKB">
        <authorList>
            <consortium name="WormBaseParasite"/>
        </authorList>
    </citation>
    <scope>IDENTIFICATION</scope>
</reference>
<dbReference type="PANTHER" id="PTHR12161">
    <property type="entry name" value="IST1 FAMILY MEMBER"/>
    <property type="match status" value="1"/>
</dbReference>
<dbReference type="InterPro" id="IPR005061">
    <property type="entry name" value="Ist1"/>
</dbReference>
<feature type="compositionally biased region" description="Basic and acidic residues" evidence="6">
    <location>
        <begin position="310"/>
        <end position="323"/>
    </location>
</feature>
<accession>A0A0R3SV54</accession>
<comment type="subunit">
    <text evidence="5">Interacts with CHMP1A, CHMP1B, VPS4A and VTA1. Interacts with SPAST, STAMBP, and USP8. May interact with VPS37B. May associate with the ESCRT-I complex. Interacts with MITD1, in competition with VSP4. Interacts with SPART (via MIT domain); leading to the recruitment of SPART to midbodies. Interacts with SPAST.</text>
</comment>
<dbReference type="Pfam" id="PF03398">
    <property type="entry name" value="Ist1"/>
    <property type="match status" value="1"/>
</dbReference>
<dbReference type="WBParaSite" id="HDID_0000943001-mRNA-1">
    <property type="protein sequence ID" value="HDID_0000943001-mRNA-1"/>
    <property type="gene ID" value="HDID_0000943001"/>
</dbReference>
<dbReference type="AlphaFoldDB" id="A0A0R3SV54"/>
<evidence type="ECO:0000256" key="6">
    <source>
        <dbReference type="SAM" id="MobiDB-lite"/>
    </source>
</evidence>
<evidence type="ECO:0000256" key="4">
    <source>
        <dbReference type="ARBA" id="ARBA00046124"/>
    </source>
</evidence>
<dbReference type="FunFam" id="1.20.1260.60:FF:000002">
    <property type="entry name" value="Vacuolar protein sorting-associated protein IST1"/>
    <property type="match status" value="1"/>
</dbReference>
<evidence type="ECO:0000256" key="2">
    <source>
        <dbReference type="ARBA" id="ARBA00014513"/>
    </source>
</evidence>
<evidence type="ECO:0000256" key="3">
    <source>
        <dbReference type="ARBA" id="ARBA00032374"/>
    </source>
</evidence>
<name>A0A0R3SV54_HYMDI</name>
<dbReference type="GO" id="GO:0015031">
    <property type="term" value="P:protein transport"/>
    <property type="evidence" value="ECO:0007669"/>
    <property type="project" value="InterPro"/>
</dbReference>
<dbReference type="PANTHER" id="PTHR12161:SF5">
    <property type="entry name" value="IST1 HOMOLOG"/>
    <property type="match status" value="1"/>
</dbReference>
<feature type="region of interest" description="Disordered" evidence="6">
    <location>
        <begin position="231"/>
        <end position="349"/>
    </location>
</feature>
<organism evidence="7">
    <name type="scientific">Hymenolepis diminuta</name>
    <name type="common">Rat tapeworm</name>
    <dbReference type="NCBI Taxonomy" id="6216"/>
    <lineage>
        <taxon>Eukaryota</taxon>
        <taxon>Metazoa</taxon>
        <taxon>Spiralia</taxon>
        <taxon>Lophotrochozoa</taxon>
        <taxon>Platyhelminthes</taxon>
        <taxon>Cestoda</taxon>
        <taxon>Eucestoda</taxon>
        <taxon>Cyclophyllidea</taxon>
        <taxon>Hymenolepididae</taxon>
        <taxon>Hymenolepis</taxon>
    </lineage>
</organism>
<comment type="function">
    <text evidence="4">ESCRT-III-like protein involved in cytokinesis, nuclear envelope reassembly and endosomal tubulation. Is required for efficient abscission during cytokinesis. Involved in recruiting VPS4A and/or VPS4B to the midbody of dividing cells. During late anaphase, involved in nuclear envelope reassembly and mitotic spindle disassembly together with the ESCRT-III complex: IST1 acts by mediating the recruitment of SPAST to the nuclear membrane, leading to microtubule severing. Recruited to the reforming nuclear envelope (NE) during anaphase by LEMD2. Regulates early endosomal tubulation together with the ESCRT-III complex by mediating the recruitment of SPAST.</text>
</comment>
<sequence>LALPLFEQVYISRINSAHFSHSHLRFLRKMFAPKFDVNKLKTNLRICVVRMKNLYSKKNELNVRARRELAEYLRNKKIDRARIRVEQIVREDYLLEVLEIIELYCELLITRMGLITSTVECDPGLREAVATLIWCAPRLSYDCQELNVLKDQFMVKYGKEFCQACLSNANHDVNPKVMQKLNVKAPPANLCEAYLVEIAKSYDVEFTPDTNLLCNQPKLVDLGEPPELPNYNFFDDGFLNPTPMGPGAPYPPPLNPEDDYNKGIPSLPPQSGPNYNDMPNPGAPPPYQKVGSPSDKEANISGLSNNDEGGSCKKNDNEKKGEPPAEPPTNDDDDFDALAARFNSLRRDN</sequence>
<dbReference type="Gene3D" id="1.20.1260.60">
    <property type="entry name" value="Vacuolar protein sorting-associated protein Ist1"/>
    <property type="match status" value="1"/>
</dbReference>